<accession>A0AC58TNU6</accession>
<reference evidence="1" key="1">
    <citation type="journal article" date="2014" name="Nat. Commun.">
        <title>The tobacco genome sequence and its comparison with those of tomato and potato.</title>
        <authorList>
            <person name="Sierro N."/>
            <person name="Battey J.N."/>
            <person name="Ouadi S."/>
            <person name="Bakaher N."/>
            <person name="Bovet L."/>
            <person name="Willig A."/>
            <person name="Goepfert S."/>
            <person name="Peitsch M.C."/>
            <person name="Ivanov N.V."/>
        </authorList>
    </citation>
    <scope>NUCLEOTIDE SEQUENCE [LARGE SCALE GENOMIC DNA]</scope>
</reference>
<gene>
    <name evidence="2" type="primary">LOC107795391</name>
</gene>
<dbReference type="RefSeq" id="XP_075098903.1">
    <property type="nucleotide sequence ID" value="XM_075242802.1"/>
</dbReference>
<organism evidence="1 2">
    <name type="scientific">Nicotiana tabacum</name>
    <name type="common">Common tobacco</name>
    <dbReference type="NCBI Taxonomy" id="4097"/>
    <lineage>
        <taxon>Eukaryota</taxon>
        <taxon>Viridiplantae</taxon>
        <taxon>Streptophyta</taxon>
        <taxon>Embryophyta</taxon>
        <taxon>Tracheophyta</taxon>
        <taxon>Spermatophyta</taxon>
        <taxon>Magnoliopsida</taxon>
        <taxon>eudicotyledons</taxon>
        <taxon>Gunneridae</taxon>
        <taxon>Pentapetalae</taxon>
        <taxon>asterids</taxon>
        <taxon>lamiids</taxon>
        <taxon>Solanales</taxon>
        <taxon>Solanaceae</taxon>
        <taxon>Nicotianoideae</taxon>
        <taxon>Nicotianeae</taxon>
        <taxon>Nicotiana</taxon>
    </lineage>
</organism>
<keyword evidence="1" id="KW-1185">Reference proteome</keyword>
<proteinExistence type="predicted"/>
<evidence type="ECO:0000313" key="1">
    <source>
        <dbReference type="Proteomes" id="UP000790787"/>
    </source>
</evidence>
<sequence>MGQLATNQNTRPAGALPSDTEKNPQVNAVTLRNGRELEEVPKKKRDKPIPEGEFILKVQLDIPLVDLLREIPNYTKYIKYIVAHKRKLTEFETVALSEEYTSRVKNKLPQKLKDPGSFTILVRIGNIDVGRALCDLGESTNRMPLSLFKQLGLGAPRPTTVMLQLADKSITHPKGVIEDVLLRIGKFIFLADFIILDYEADELVSIILGQPLLATGDAIIKERERKIILRVDDEKADFNVDNAKVEAIEKLPPPMSVKGIHSFLGHAVLISDGGMHFCKNLLNNVLAKYGVKHKVSTAYYPQMSGQVEVSKREVKQILEKTVSANRKDLAGKLDEALWAYRTAHKTPIGAFPYKLVYEKACHLPIELEHKAYWAIKKLNMDGNLAGEKRLLQLNELDEFRKLKSRWSGPFVVVSVKPHGAVELWDMSSTGTFLVNGQRIKNYWGGDFARHKNSLRLDFVEKLVQDVVVLVDDKCGVESHLIYDVGECIMTSSRK</sequence>
<protein>
    <submittedName>
        <fullName evidence="2">Uncharacterized protein LOC107795391</fullName>
    </submittedName>
</protein>
<dbReference type="Proteomes" id="UP000790787">
    <property type="component" value="Chromosome 3"/>
</dbReference>
<evidence type="ECO:0000313" key="2">
    <source>
        <dbReference type="RefSeq" id="XP_075098903.1"/>
    </source>
</evidence>
<name>A0AC58TNU6_TOBAC</name>
<reference evidence="2" key="2">
    <citation type="submission" date="2025-08" db="UniProtKB">
        <authorList>
            <consortium name="RefSeq"/>
        </authorList>
    </citation>
    <scope>IDENTIFICATION</scope>
    <source>
        <tissue evidence="2">Leaf</tissue>
    </source>
</reference>